<name>A0A2W7R4M5_9BACT</name>
<protein>
    <recommendedName>
        <fullName evidence="3">Lipocalin-like protein</fullName>
    </recommendedName>
</protein>
<reference evidence="1 2" key="1">
    <citation type="submission" date="2018-06" db="EMBL/GenBank/DDBJ databases">
        <title>Genomic Encyclopedia of Archaeal and Bacterial Type Strains, Phase II (KMG-II): from individual species to whole genera.</title>
        <authorList>
            <person name="Goeker M."/>
        </authorList>
    </citation>
    <scope>NUCLEOTIDE SEQUENCE [LARGE SCALE GENOMIC DNA]</scope>
    <source>
        <strain evidence="1 2">DSM 19830</strain>
    </source>
</reference>
<dbReference type="AlphaFoldDB" id="A0A2W7R4M5"/>
<sequence length="155" mass="18117">MKINLFPAVFLVLLLLGCKNEDEINPEVLTQNQWLRVYEYSDADQPYDIVYSIDFKSDGKVYSEVFVRDMETKNVLGFLEYYNGTYQIIENKVTVSIIEHFINMGGTFYSNKEGLSLQNIENQSREYQLRKNNSELHTLMPLYASSLGIIYKRID</sequence>
<proteinExistence type="predicted"/>
<dbReference type="Proteomes" id="UP000248882">
    <property type="component" value="Unassembled WGS sequence"/>
</dbReference>
<dbReference type="RefSeq" id="WP_111317087.1">
    <property type="nucleotide sequence ID" value="NZ_QKZT01000003.1"/>
</dbReference>
<comment type="caution">
    <text evidence="1">The sequence shown here is derived from an EMBL/GenBank/DDBJ whole genome shotgun (WGS) entry which is preliminary data.</text>
</comment>
<keyword evidence="2" id="KW-1185">Reference proteome</keyword>
<evidence type="ECO:0000313" key="2">
    <source>
        <dbReference type="Proteomes" id="UP000248882"/>
    </source>
</evidence>
<dbReference type="PROSITE" id="PS51257">
    <property type="entry name" value="PROKAR_LIPOPROTEIN"/>
    <property type="match status" value="1"/>
</dbReference>
<organism evidence="1 2">
    <name type="scientific">Algoriphagus chordae</name>
    <dbReference type="NCBI Taxonomy" id="237019"/>
    <lineage>
        <taxon>Bacteria</taxon>
        <taxon>Pseudomonadati</taxon>
        <taxon>Bacteroidota</taxon>
        <taxon>Cytophagia</taxon>
        <taxon>Cytophagales</taxon>
        <taxon>Cyclobacteriaceae</taxon>
        <taxon>Algoriphagus</taxon>
    </lineage>
</organism>
<dbReference type="EMBL" id="QKZT01000003">
    <property type="protein sequence ID" value="PZX55793.1"/>
    <property type="molecule type" value="Genomic_DNA"/>
</dbReference>
<dbReference type="OrthoDB" id="825378at2"/>
<evidence type="ECO:0000313" key="1">
    <source>
        <dbReference type="EMBL" id="PZX55793.1"/>
    </source>
</evidence>
<evidence type="ECO:0008006" key="3">
    <source>
        <dbReference type="Google" id="ProtNLM"/>
    </source>
</evidence>
<gene>
    <name evidence="1" type="ORF">LV85_01018</name>
</gene>
<accession>A0A2W7R4M5</accession>